<evidence type="ECO:0000313" key="1">
    <source>
        <dbReference type="EMBL" id="KAH7656969.1"/>
    </source>
</evidence>
<proteinExistence type="predicted"/>
<dbReference type="EMBL" id="CM037028">
    <property type="protein sequence ID" value="KAH7656969.1"/>
    <property type="molecule type" value="Genomic_DNA"/>
</dbReference>
<evidence type="ECO:0000313" key="2">
    <source>
        <dbReference type="Proteomes" id="UP000827976"/>
    </source>
</evidence>
<sequence length="695" mass="79191">MVMETGIRGSMPSFKQDELDFSSFDQSSMNNGFILRDEVQSLLNSSSLDDKLSGRESPDRYPDVFNDIVLNYINRMLMEEDMDEKLDIYHEPSALQAAEKSLYDVLGEKYPPSPDQPPLYTDSESPGTDNSGNPYSSSHSSFQSSSSSFSSSNSFSNVTQGLEESLLNMGWVPDISMDSFRKGVEEARKFLPSDDQLVITLENSTGSGFVSSYSSSSPPSVNQVKVEERHGSRGRKNPHSDDSDPEDQRSNKQSAVFYEEETVRTPMFDDVLLCKFNCVAQAQALRAAVEREASKGVVQDEKQSKKTRGKKQTKKEVVDLRTLLIHCAQAVSADDRRNAGELLKQIRQHSSPHGDGTQRLAHCFANGLEARMAGTGSKIYNNFMSQRRSASDVLRAYQLYLSACPFKRISHFIANRTILDLAQNQQRLHIVDFGIYYGFQWPCFMQTLANRPGGPPKLRITGIELPRPGFRPAELVEETGHRLTDYARSFNIPFEFNHIAAKWETIRLEDIKIEKDELLVVNCLYRMKSLADETVAADSPRDMVLNLIRRMNPDLFIHAITNGTYNAPFFVTRFREALFHFSALFDMLENNVPREDTQRFLIERDLFGRDALNVIACEGLERVERPETYKQWQARNLRAGFEQLPLKPELVRHAVSKVRTVYHKDFIIDEDSKWLLQGWKGRITYAISMWKPQSY</sequence>
<reference evidence="2" key="1">
    <citation type="journal article" date="2022" name="Nat. Commun.">
        <title>Chromosome evolution and the genetic basis of agronomically important traits in greater yam.</title>
        <authorList>
            <person name="Bredeson J.V."/>
            <person name="Lyons J.B."/>
            <person name="Oniyinde I.O."/>
            <person name="Okereke N.R."/>
            <person name="Kolade O."/>
            <person name="Nnabue I."/>
            <person name="Nwadili C.O."/>
            <person name="Hribova E."/>
            <person name="Parker M."/>
            <person name="Nwogha J."/>
            <person name="Shu S."/>
            <person name="Carlson J."/>
            <person name="Kariba R."/>
            <person name="Muthemba S."/>
            <person name="Knop K."/>
            <person name="Barton G.J."/>
            <person name="Sherwood A.V."/>
            <person name="Lopez-Montes A."/>
            <person name="Asiedu R."/>
            <person name="Jamnadass R."/>
            <person name="Muchugi A."/>
            <person name="Goodstein D."/>
            <person name="Egesi C.N."/>
            <person name="Featherston J."/>
            <person name="Asfaw A."/>
            <person name="Simpson G.G."/>
            <person name="Dolezel J."/>
            <person name="Hendre P.S."/>
            <person name="Van Deynze A."/>
            <person name="Kumar P.L."/>
            <person name="Obidiegwu J.E."/>
            <person name="Bhattacharjee R."/>
            <person name="Rokhsar D.S."/>
        </authorList>
    </citation>
    <scope>NUCLEOTIDE SEQUENCE [LARGE SCALE GENOMIC DNA]</scope>
    <source>
        <strain evidence="2">cv. TDa95/00328</strain>
    </source>
</reference>
<keyword evidence="2" id="KW-1185">Reference proteome</keyword>
<protein>
    <submittedName>
        <fullName evidence="1">Transcription factor GRAS domain-containing protein</fullName>
    </submittedName>
</protein>
<gene>
    <name evidence="1" type="ORF">IHE45_18G109900</name>
</gene>
<name>A0ACB7U9F8_DIOAL</name>
<dbReference type="Proteomes" id="UP000827976">
    <property type="component" value="Chromosome 18"/>
</dbReference>
<accession>A0ACB7U9F8</accession>
<organism evidence="1 2">
    <name type="scientific">Dioscorea alata</name>
    <name type="common">Purple yam</name>
    <dbReference type="NCBI Taxonomy" id="55571"/>
    <lineage>
        <taxon>Eukaryota</taxon>
        <taxon>Viridiplantae</taxon>
        <taxon>Streptophyta</taxon>
        <taxon>Embryophyta</taxon>
        <taxon>Tracheophyta</taxon>
        <taxon>Spermatophyta</taxon>
        <taxon>Magnoliopsida</taxon>
        <taxon>Liliopsida</taxon>
        <taxon>Dioscoreales</taxon>
        <taxon>Dioscoreaceae</taxon>
        <taxon>Dioscorea</taxon>
    </lineage>
</organism>
<comment type="caution">
    <text evidence="1">The sequence shown here is derived from an EMBL/GenBank/DDBJ whole genome shotgun (WGS) entry which is preliminary data.</text>
</comment>